<gene>
    <name evidence="1" type="ORF">NMP03_12745</name>
</gene>
<dbReference type="EMBL" id="CP101740">
    <property type="protein sequence ID" value="UUL82044.1"/>
    <property type="molecule type" value="Genomic_DNA"/>
</dbReference>
<proteinExistence type="predicted"/>
<evidence type="ECO:0000313" key="1">
    <source>
        <dbReference type="EMBL" id="UUL82044.1"/>
    </source>
</evidence>
<keyword evidence="2" id="KW-1185">Reference proteome</keyword>
<evidence type="ECO:0000313" key="2">
    <source>
        <dbReference type="Proteomes" id="UP001058533"/>
    </source>
</evidence>
<accession>A0ABY5L519</accession>
<protein>
    <submittedName>
        <fullName evidence="1">Uncharacterized protein</fullName>
    </submittedName>
</protein>
<reference evidence="1" key="1">
    <citation type="submission" date="2022-07" db="EMBL/GenBank/DDBJ databases">
        <title>Sphingomonas sp. nov., a novel bacterium isolated from the north slope of the Mount Everest.</title>
        <authorList>
            <person name="Cui X."/>
            <person name="Liu Y."/>
        </authorList>
    </citation>
    <scope>NUCLEOTIDE SEQUENCE</scope>
    <source>
        <strain evidence="1">S5-59</strain>
    </source>
</reference>
<dbReference type="Proteomes" id="UP001058533">
    <property type="component" value="Chromosome"/>
</dbReference>
<sequence>MRTKASVCARKRRFGSAREAADHALAIGLPLLPYRCDRCDLFHLTSRTKGKWRPLPKP</sequence>
<organism evidence="1 2">
    <name type="scientific">Sphingomonas qomolangmaensis</name>
    <dbReference type="NCBI Taxonomy" id="2918765"/>
    <lineage>
        <taxon>Bacteria</taxon>
        <taxon>Pseudomonadati</taxon>
        <taxon>Pseudomonadota</taxon>
        <taxon>Alphaproteobacteria</taxon>
        <taxon>Sphingomonadales</taxon>
        <taxon>Sphingomonadaceae</taxon>
        <taxon>Sphingomonas</taxon>
    </lineage>
</organism>
<dbReference type="RefSeq" id="WP_256505815.1">
    <property type="nucleotide sequence ID" value="NZ_CP101740.1"/>
</dbReference>
<name>A0ABY5L519_9SPHN</name>